<dbReference type="CDD" id="cd12099">
    <property type="entry name" value="DD_RII_PKA"/>
    <property type="match status" value="1"/>
</dbReference>
<dbReference type="OrthoDB" id="417078at2759"/>
<keyword evidence="3" id="KW-0418">Kinase</keyword>
<sequence length="274" mass="29660">MVRQHILIPNDIQLIKEKEKNLVTISEKMSSVSPPTGVVIRGGGVESGAGGGGGGGGIGIEGGSGAMSRDAASRYEIPGQLQQLLLDFTVSCLVERPADLVDFAADYFAQLRQRRQEQHNQQTGGLVAGSAAHGNGHGPESDDSMLTDESDEPSPESLANRFNRRKSVFAESYDPEGDDDEGEKVVHPKSDQQRHRLAEAVKNIFIFRSLDPVSLSYSIYSDGQVKGASGRGCVHYNDVNHGKKRIISNIGRRVRMVGYARERAPCSSDIKAFH</sequence>
<reference evidence="3 4" key="1">
    <citation type="submission" date="2016-03" db="EMBL/GenBank/DDBJ databases">
        <title>EvidentialGene: Evidence-directed Construction of Genes on Genomes.</title>
        <authorList>
            <person name="Gilbert D.G."/>
            <person name="Choi J.-H."/>
            <person name="Mockaitis K."/>
            <person name="Colbourne J."/>
            <person name="Pfrender M."/>
        </authorList>
    </citation>
    <scope>NUCLEOTIDE SEQUENCE [LARGE SCALE GENOMIC DNA]</scope>
    <source>
        <strain evidence="3 4">Xinb3</strain>
        <tissue evidence="3">Complete organism</tissue>
    </source>
</reference>
<keyword evidence="3" id="KW-0808">Transferase</keyword>
<name>A0A164WSU3_9CRUS</name>
<evidence type="ECO:0000259" key="2">
    <source>
        <dbReference type="SMART" id="SM00394"/>
    </source>
</evidence>
<comment type="caution">
    <text evidence="3">The sequence shown here is derived from an EMBL/GenBank/DDBJ whole genome shotgun (WGS) entry which is preliminary data.</text>
</comment>
<accession>A0A164WSU3</accession>
<dbReference type="GO" id="GO:0016301">
    <property type="term" value="F:kinase activity"/>
    <property type="evidence" value="ECO:0007669"/>
    <property type="project" value="UniProtKB-KW"/>
</dbReference>
<feature type="domain" description="RIIa" evidence="2">
    <location>
        <begin position="79"/>
        <end position="116"/>
    </location>
</feature>
<feature type="compositionally biased region" description="Basic and acidic residues" evidence="1">
    <location>
        <begin position="183"/>
        <end position="192"/>
    </location>
</feature>
<protein>
    <submittedName>
        <fullName evidence="3">Putative cAMP-dependent protein kinase type II regulatory subunit</fullName>
    </submittedName>
</protein>
<gene>
    <name evidence="3" type="ORF">APZ42_021308</name>
</gene>
<dbReference type="Gene3D" id="1.20.890.10">
    <property type="entry name" value="cAMP-dependent protein kinase regulatory subunit, dimerization-anchoring domain"/>
    <property type="match status" value="1"/>
</dbReference>
<feature type="compositionally biased region" description="Acidic residues" evidence="1">
    <location>
        <begin position="141"/>
        <end position="154"/>
    </location>
</feature>
<evidence type="ECO:0000313" key="4">
    <source>
        <dbReference type="Proteomes" id="UP000076858"/>
    </source>
</evidence>
<keyword evidence="4" id="KW-1185">Reference proteome</keyword>
<evidence type="ECO:0000256" key="1">
    <source>
        <dbReference type="SAM" id="MobiDB-lite"/>
    </source>
</evidence>
<proteinExistence type="predicted"/>
<feature type="compositionally biased region" description="Acidic residues" evidence="1">
    <location>
        <begin position="173"/>
        <end position="182"/>
    </location>
</feature>
<dbReference type="EMBL" id="LRGB01001100">
    <property type="protein sequence ID" value="KZS13537.1"/>
    <property type="molecule type" value="Genomic_DNA"/>
</dbReference>
<dbReference type="SUPFAM" id="SSF47391">
    <property type="entry name" value="Dimerization-anchoring domain of cAMP-dependent PK regulatory subunit"/>
    <property type="match status" value="1"/>
</dbReference>
<evidence type="ECO:0000313" key="3">
    <source>
        <dbReference type="EMBL" id="KZS13537.1"/>
    </source>
</evidence>
<dbReference type="SMART" id="SM00394">
    <property type="entry name" value="RIIa"/>
    <property type="match status" value="1"/>
</dbReference>
<dbReference type="AlphaFoldDB" id="A0A164WSU3"/>
<feature type="region of interest" description="Disordered" evidence="1">
    <location>
        <begin position="114"/>
        <end position="192"/>
    </location>
</feature>
<organism evidence="3 4">
    <name type="scientific">Daphnia magna</name>
    <dbReference type="NCBI Taxonomy" id="35525"/>
    <lineage>
        <taxon>Eukaryota</taxon>
        <taxon>Metazoa</taxon>
        <taxon>Ecdysozoa</taxon>
        <taxon>Arthropoda</taxon>
        <taxon>Crustacea</taxon>
        <taxon>Branchiopoda</taxon>
        <taxon>Diplostraca</taxon>
        <taxon>Cladocera</taxon>
        <taxon>Anomopoda</taxon>
        <taxon>Daphniidae</taxon>
        <taxon>Daphnia</taxon>
    </lineage>
</organism>
<dbReference type="STRING" id="35525.A0A164WSU3"/>
<dbReference type="Proteomes" id="UP000076858">
    <property type="component" value="Unassembled WGS sequence"/>
</dbReference>
<dbReference type="InterPro" id="IPR003117">
    <property type="entry name" value="cAMP_dep_PK_reg_su_I/II_a/b"/>
</dbReference>
<dbReference type="Pfam" id="PF02197">
    <property type="entry name" value="RIIa"/>
    <property type="match status" value="1"/>
</dbReference>